<proteinExistence type="predicted"/>
<dbReference type="InterPro" id="IPR005153">
    <property type="entry name" value="MbtH-like_dom"/>
</dbReference>
<dbReference type="SUPFAM" id="SSF160582">
    <property type="entry name" value="MbtH-like"/>
    <property type="match status" value="1"/>
</dbReference>
<dbReference type="SMART" id="SM00923">
    <property type="entry name" value="MbtH"/>
    <property type="match status" value="1"/>
</dbReference>
<dbReference type="PANTHER" id="PTHR38444">
    <property type="entry name" value="ENTEROBACTIN BIOSYNTHESIS PROTEIN YBDZ"/>
    <property type="match status" value="1"/>
</dbReference>
<dbReference type="InterPro" id="IPR038020">
    <property type="entry name" value="MbtH-like_sf"/>
</dbReference>
<feature type="domain" description="MbtH-like" evidence="1">
    <location>
        <begin position="2"/>
        <end position="51"/>
    </location>
</feature>
<dbReference type="Gene3D" id="3.90.820.10">
    <property type="entry name" value="Structural Genomics, Unknown Function 30-nov-00 1gh9 Mol_id"/>
    <property type="match status" value="1"/>
</dbReference>
<sequence>MNPFAQDASLYFVLQNAQGQFSLWPSFVQVPEGWTVLLEDEYEICVHYINAEWHDLTPKGERS</sequence>
<dbReference type="Pfam" id="PF03621">
    <property type="entry name" value="MbtH"/>
    <property type="match status" value="1"/>
</dbReference>
<dbReference type="Proteomes" id="UP000595349">
    <property type="component" value="Chromosome"/>
</dbReference>
<protein>
    <submittedName>
        <fullName evidence="2">MbtH family NRPS accessory protein</fullName>
    </submittedName>
</protein>
<evidence type="ECO:0000313" key="2">
    <source>
        <dbReference type="EMBL" id="QQK81515.1"/>
    </source>
</evidence>
<evidence type="ECO:0000313" key="3">
    <source>
        <dbReference type="Proteomes" id="UP000595349"/>
    </source>
</evidence>
<dbReference type="PANTHER" id="PTHR38444:SF1">
    <property type="entry name" value="ENTEROBACTIN BIOSYNTHESIS PROTEIN YBDZ"/>
    <property type="match status" value="1"/>
</dbReference>
<dbReference type="InterPro" id="IPR037407">
    <property type="entry name" value="MLP_fam"/>
</dbReference>
<name>A0A7T7CGT1_9BACI</name>
<dbReference type="RefSeq" id="WP_200085941.1">
    <property type="nucleotide sequence ID" value="NZ_CP054706.1"/>
</dbReference>
<accession>A0A7T7CGT1</accession>
<dbReference type="KEGG" id="scib:HUG20_17415"/>
<keyword evidence="3" id="KW-1185">Reference proteome</keyword>
<dbReference type="EMBL" id="CP054706">
    <property type="protein sequence ID" value="QQK81515.1"/>
    <property type="molecule type" value="Genomic_DNA"/>
</dbReference>
<dbReference type="GO" id="GO:0019290">
    <property type="term" value="P:siderophore biosynthetic process"/>
    <property type="evidence" value="ECO:0007669"/>
    <property type="project" value="TreeGrafter"/>
</dbReference>
<dbReference type="AlphaFoldDB" id="A0A7T7CGT1"/>
<reference evidence="2 3" key="1">
    <citation type="submission" date="2020-06" db="EMBL/GenBank/DDBJ databases">
        <title>Genomic analysis of Salicibibacter sp. NKC21-4.</title>
        <authorList>
            <person name="Oh Y.J."/>
        </authorList>
    </citation>
    <scope>NUCLEOTIDE SEQUENCE [LARGE SCALE GENOMIC DNA]</scope>
    <source>
        <strain evidence="2 3">NKC21-4</strain>
    </source>
</reference>
<gene>
    <name evidence="2" type="ORF">HUG20_17415</name>
</gene>
<organism evidence="2 3">
    <name type="scientific">Salicibibacter cibi</name>
    <dbReference type="NCBI Taxonomy" id="2743001"/>
    <lineage>
        <taxon>Bacteria</taxon>
        <taxon>Bacillati</taxon>
        <taxon>Bacillota</taxon>
        <taxon>Bacilli</taxon>
        <taxon>Bacillales</taxon>
        <taxon>Bacillaceae</taxon>
        <taxon>Salicibibacter</taxon>
    </lineage>
</organism>
<evidence type="ECO:0000259" key="1">
    <source>
        <dbReference type="SMART" id="SM00923"/>
    </source>
</evidence>
<dbReference type="GO" id="GO:0005829">
    <property type="term" value="C:cytosol"/>
    <property type="evidence" value="ECO:0007669"/>
    <property type="project" value="TreeGrafter"/>
</dbReference>